<dbReference type="InterPro" id="IPR018775">
    <property type="entry name" value="RlaP"/>
</dbReference>
<dbReference type="Proteomes" id="UP000287239">
    <property type="component" value="Unassembled WGS sequence"/>
</dbReference>
<protein>
    <recommendedName>
        <fullName evidence="3">Nucleotidyltransferase</fullName>
    </recommendedName>
</protein>
<comment type="caution">
    <text evidence="1">The sequence shown here is derived from an EMBL/GenBank/DDBJ whole genome shotgun (WGS) entry which is preliminary data.</text>
</comment>
<evidence type="ECO:0000313" key="1">
    <source>
        <dbReference type="EMBL" id="RST92402.1"/>
    </source>
</evidence>
<dbReference type="PANTHER" id="PTHR34817:SF2">
    <property type="entry name" value="NUCLEOTIDYLTRANSFERASE"/>
    <property type="match status" value="1"/>
</dbReference>
<gene>
    <name evidence="1" type="ORF">CBF35_13195</name>
</gene>
<dbReference type="PANTHER" id="PTHR34817">
    <property type="entry name" value="NUCLEOTIDYLTRANSFERASE"/>
    <property type="match status" value="1"/>
</dbReference>
<evidence type="ECO:0008006" key="3">
    <source>
        <dbReference type="Google" id="ProtNLM"/>
    </source>
</evidence>
<evidence type="ECO:0000313" key="2">
    <source>
        <dbReference type="Proteomes" id="UP000287239"/>
    </source>
</evidence>
<name>A0A429ZFA8_9ENTE</name>
<reference evidence="1 2" key="1">
    <citation type="submission" date="2017-05" db="EMBL/GenBank/DDBJ databases">
        <title>Vagococcus spp. assemblies.</title>
        <authorList>
            <person name="Gulvik C.A."/>
        </authorList>
    </citation>
    <scope>NUCLEOTIDE SEQUENCE [LARGE SCALE GENOMIC DNA]</scope>
    <source>
        <strain evidence="1 2">NCFB 2777</strain>
    </source>
</reference>
<dbReference type="OrthoDB" id="9796845at2"/>
<dbReference type="EMBL" id="NGJU01000023">
    <property type="protein sequence ID" value="RST92402.1"/>
    <property type="molecule type" value="Genomic_DNA"/>
</dbReference>
<dbReference type="Pfam" id="PF10127">
    <property type="entry name" value="RlaP"/>
    <property type="match status" value="1"/>
</dbReference>
<dbReference type="GeneID" id="98569301"/>
<accession>A0A429ZFA8</accession>
<dbReference type="AlphaFoldDB" id="A0A429ZFA8"/>
<keyword evidence="2" id="KW-1185">Reference proteome</keyword>
<dbReference type="RefSeq" id="WP_126781905.1">
    <property type="nucleotide sequence ID" value="NZ_NGJU01000023.1"/>
</dbReference>
<proteinExistence type="predicted"/>
<organism evidence="1 2">
    <name type="scientific">Vagococcus salmoninarum</name>
    <dbReference type="NCBI Taxonomy" id="2739"/>
    <lineage>
        <taxon>Bacteria</taxon>
        <taxon>Bacillati</taxon>
        <taxon>Bacillota</taxon>
        <taxon>Bacilli</taxon>
        <taxon>Lactobacillales</taxon>
        <taxon>Enterococcaceae</taxon>
        <taxon>Vagococcus</taxon>
    </lineage>
</organism>
<sequence length="251" mass="29239">MDQKILNEIKIIEITENVKILYAVESGSRAWGFPSPDSDYDVRFIYVRPQAWYLSIQPGRDVIEYPISDLLDISGWDLKKSLQLLRKSNPSLLEWLHSPIVYYSDGKLVEDLKDLVTQSFSQKALLYHYLNMAKSNFRSHLQGDDVKIKKYFYVLRPLLACLWLRDKQEIPPILFDDLLTLEEIPDEVFQEIQVLLAKKEISHELALEPQIPCLNSFIEDQLTEIKNYIATLPADSPLSYPVLNEIFNNYL</sequence>